<gene>
    <name evidence="1" type="ORF">DL89DRAFT_254501</name>
</gene>
<dbReference type="Gene3D" id="1.25.40.10">
    <property type="entry name" value="Tetratricopeptide repeat domain"/>
    <property type="match status" value="1"/>
</dbReference>
<keyword evidence="2" id="KW-1185">Reference proteome</keyword>
<dbReference type="GeneID" id="63801928"/>
<dbReference type="RefSeq" id="XP_040747921.1">
    <property type="nucleotide sequence ID" value="XM_040885280.1"/>
</dbReference>
<dbReference type="AlphaFoldDB" id="A0A1Y1WMB9"/>
<evidence type="ECO:0000313" key="1">
    <source>
        <dbReference type="EMBL" id="ORX74710.1"/>
    </source>
</evidence>
<dbReference type="EMBL" id="MCFD01000001">
    <property type="protein sequence ID" value="ORX74710.1"/>
    <property type="molecule type" value="Genomic_DNA"/>
</dbReference>
<reference evidence="1 2" key="1">
    <citation type="submission" date="2016-07" db="EMBL/GenBank/DDBJ databases">
        <title>Pervasive Adenine N6-methylation of Active Genes in Fungi.</title>
        <authorList>
            <consortium name="DOE Joint Genome Institute"/>
            <person name="Mondo S.J."/>
            <person name="Dannebaum R.O."/>
            <person name="Kuo R.C."/>
            <person name="Labutti K."/>
            <person name="Haridas S."/>
            <person name="Kuo A."/>
            <person name="Salamov A."/>
            <person name="Ahrendt S.R."/>
            <person name="Lipzen A."/>
            <person name="Sullivan W."/>
            <person name="Andreopoulos W.B."/>
            <person name="Clum A."/>
            <person name="Lindquist E."/>
            <person name="Daum C."/>
            <person name="Ramamoorthy G.K."/>
            <person name="Gryganskyi A."/>
            <person name="Culley D."/>
            <person name="Magnuson J.K."/>
            <person name="James T.Y."/>
            <person name="O'Malley M.A."/>
            <person name="Stajich J.E."/>
            <person name="Spatafora J.W."/>
            <person name="Visel A."/>
            <person name="Grigoriev I.V."/>
        </authorList>
    </citation>
    <scope>NUCLEOTIDE SEQUENCE [LARGE SCALE GENOMIC DNA]</scope>
    <source>
        <strain evidence="1 2">ATCC 12442</strain>
    </source>
</reference>
<sequence length="179" mass="19717">MRPRTKPLALDLANKGRSNCPWSGKLWAHAISTTYSVSGKHEALNVYYYAMSTHALEYSMAEYSLAAIALIDMARLEFQLNRGTSSADLLSTCTSCITTAYSLPIETADPMLRLERYSLFVTAAIAKDIEATRGLWTKVCRARRSSAEAWVLAADFETAHGSVANARSLYRQGAPAQTR</sequence>
<dbReference type="SUPFAM" id="SSF48452">
    <property type="entry name" value="TPR-like"/>
    <property type="match status" value="1"/>
</dbReference>
<dbReference type="OrthoDB" id="360390at2759"/>
<comment type="caution">
    <text evidence="1">The sequence shown here is derived from an EMBL/GenBank/DDBJ whole genome shotgun (WGS) entry which is preliminary data.</text>
</comment>
<dbReference type="Proteomes" id="UP000193922">
    <property type="component" value="Unassembled WGS sequence"/>
</dbReference>
<dbReference type="InterPro" id="IPR011990">
    <property type="entry name" value="TPR-like_helical_dom_sf"/>
</dbReference>
<evidence type="ECO:0000313" key="2">
    <source>
        <dbReference type="Proteomes" id="UP000193922"/>
    </source>
</evidence>
<organism evidence="1 2">
    <name type="scientific">Linderina pennispora</name>
    <dbReference type="NCBI Taxonomy" id="61395"/>
    <lineage>
        <taxon>Eukaryota</taxon>
        <taxon>Fungi</taxon>
        <taxon>Fungi incertae sedis</taxon>
        <taxon>Zoopagomycota</taxon>
        <taxon>Kickxellomycotina</taxon>
        <taxon>Kickxellomycetes</taxon>
        <taxon>Kickxellales</taxon>
        <taxon>Kickxellaceae</taxon>
        <taxon>Linderina</taxon>
    </lineage>
</organism>
<accession>A0A1Y1WMB9</accession>
<dbReference type="STRING" id="61395.A0A1Y1WMB9"/>
<proteinExistence type="predicted"/>
<name>A0A1Y1WMB9_9FUNG</name>
<protein>
    <submittedName>
        <fullName evidence="1">Uncharacterized protein</fullName>
    </submittedName>
</protein>